<comment type="caution">
    <text evidence="4">The sequence shown here is derived from an EMBL/GenBank/DDBJ whole genome shotgun (WGS) entry which is preliminary data.</text>
</comment>
<evidence type="ECO:0000313" key="5">
    <source>
        <dbReference type="Proteomes" id="UP001153269"/>
    </source>
</evidence>
<dbReference type="PANTHER" id="PTHR10394">
    <property type="entry name" value="40S RIBOSOMAL PROTEIN S8"/>
    <property type="match status" value="1"/>
</dbReference>
<dbReference type="EMBL" id="CADEAL010003983">
    <property type="protein sequence ID" value="CAB1448574.1"/>
    <property type="molecule type" value="Genomic_DNA"/>
</dbReference>
<dbReference type="GO" id="GO:1990904">
    <property type="term" value="C:ribonucleoprotein complex"/>
    <property type="evidence" value="ECO:0007669"/>
    <property type="project" value="UniProtKB-KW"/>
</dbReference>
<accession>A0A9N7Z3K3</accession>
<dbReference type="GO" id="GO:0003735">
    <property type="term" value="F:structural constituent of ribosome"/>
    <property type="evidence" value="ECO:0007669"/>
    <property type="project" value="InterPro"/>
</dbReference>
<name>A0A9N7Z3K3_PLEPL</name>
<dbReference type="InterPro" id="IPR022309">
    <property type="entry name" value="Ribosomal_Se8/biogenesis_NSA2"/>
</dbReference>
<dbReference type="GO" id="GO:0006412">
    <property type="term" value="P:translation"/>
    <property type="evidence" value="ECO:0007669"/>
    <property type="project" value="InterPro"/>
</dbReference>
<protein>
    <submittedName>
        <fullName evidence="4">Uncharacterized protein</fullName>
    </submittedName>
</protein>
<dbReference type="InterPro" id="IPR001047">
    <property type="entry name" value="Ribosomal_eS8"/>
</dbReference>
<proteinExistence type="inferred from homology"/>
<dbReference type="Gene3D" id="3.10.290.70">
    <property type="match status" value="1"/>
</dbReference>
<keyword evidence="5" id="KW-1185">Reference proteome</keyword>
<comment type="similarity">
    <text evidence="1">Belongs to the eukaryotic ribosomal protein eS8 family.</text>
</comment>
<evidence type="ECO:0000256" key="2">
    <source>
        <dbReference type="ARBA" id="ARBA00022980"/>
    </source>
</evidence>
<reference evidence="4" key="1">
    <citation type="submission" date="2020-03" db="EMBL/GenBank/DDBJ databases">
        <authorList>
            <person name="Weist P."/>
        </authorList>
    </citation>
    <scope>NUCLEOTIDE SEQUENCE</scope>
</reference>
<evidence type="ECO:0000313" key="4">
    <source>
        <dbReference type="EMBL" id="CAB1448574.1"/>
    </source>
</evidence>
<organism evidence="4 5">
    <name type="scientific">Pleuronectes platessa</name>
    <name type="common">European plaice</name>
    <dbReference type="NCBI Taxonomy" id="8262"/>
    <lineage>
        <taxon>Eukaryota</taxon>
        <taxon>Metazoa</taxon>
        <taxon>Chordata</taxon>
        <taxon>Craniata</taxon>
        <taxon>Vertebrata</taxon>
        <taxon>Euteleostomi</taxon>
        <taxon>Actinopterygii</taxon>
        <taxon>Neopterygii</taxon>
        <taxon>Teleostei</taxon>
        <taxon>Neoteleostei</taxon>
        <taxon>Acanthomorphata</taxon>
        <taxon>Carangaria</taxon>
        <taxon>Pleuronectiformes</taxon>
        <taxon>Pleuronectoidei</taxon>
        <taxon>Pleuronectidae</taxon>
        <taxon>Pleuronectes</taxon>
    </lineage>
</organism>
<keyword evidence="3" id="KW-0687">Ribonucleoprotein</keyword>
<evidence type="ECO:0000256" key="1">
    <source>
        <dbReference type="ARBA" id="ARBA00005257"/>
    </source>
</evidence>
<keyword evidence="2" id="KW-0689">Ribosomal protein</keyword>
<evidence type="ECO:0000256" key="3">
    <source>
        <dbReference type="ARBA" id="ARBA00023274"/>
    </source>
</evidence>
<dbReference type="Proteomes" id="UP001153269">
    <property type="component" value="Unassembled WGS sequence"/>
</dbReference>
<dbReference type="AlphaFoldDB" id="A0A9N7Z3K3"/>
<sequence length="246" mass="27243">MLFIKVSPGITGINAARPAVNSSPTTRRGNRTSLHPHTGNFSLGSECCTRKTRIIDVVYNASNNELVRTKTLVKNCIVLVDSLPYRQPLRRKRSTRTQKKLDERKKTAKISPLVEDQFQTGELLNDVVLIGSSACDLQYSLDRLAAECEAAGMRISSAKSEAMTLSRKPMDCLLRVGNESLAQVKEFKYLRVLFASEGTMEREIGRSSGGGIAFALPHRCNEKRAEPQGKALDLPVDLRSSPHLWS</sequence>
<dbReference type="GO" id="GO:0005840">
    <property type="term" value="C:ribosome"/>
    <property type="evidence" value="ECO:0007669"/>
    <property type="project" value="UniProtKB-KW"/>
</dbReference>
<dbReference type="Pfam" id="PF01201">
    <property type="entry name" value="Ribosomal_S8e"/>
    <property type="match status" value="1"/>
</dbReference>
<gene>
    <name evidence="4" type="ORF">PLEPLA_LOCUS36224</name>
</gene>